<organism evidence="2 3">
    <name type="scientific">Dyadobacter soli</name>
    <dbReference type="NCBI Taxonomy" id="659014"/>
    <lineage>
        <taxon>Bacteria</taxon>
        <taxon>Pseudomonadati</taxon>
        <taxon>Bacteroidota</taxon>
        <taxon>Cytophagia</taxon>
        <taxon>Cytophagales</taxon>
        <taxon>Spirosomataceae</taxon>
        <taxon>Dyadobacter</taxon>
    </lineage>
</organism>
<dbReference type="Proteomes" id="UP000198748">
    <property type="component" value="Unassembled WGS sequence"/>
</dbReference>
<keyword evidence="1" id="KW-0812">Transmembrane</keyword>
<proteinExistence type="predicted"/>
<feature type="transmembrane region" description="Helical" evidence="1">
    <location>
        <begin position="16"/>
        <end position="33"/>
    </location>
</feature>
<sequence>MTDMKEFLKELLPMKWYFVYVAALLGWLAYANLTGDRILSFDNQEQWTAGGSGSHSNGIMHHK</sequence>
<dbReference type="AlphaFoldDB" id="A0A1G7SXK7"/>
<accession>A0A1G7SXK7</accession>
<name>A0A1G7SXK7_9BACT</name>
<keyword evidence="1" id="KW-1133">Transmembrane helix</keyword>
<gene>
    <name evidence="2" type="ORF">SAMN04487996_11715</name>
</gene>
<keyword evidence="3" id="KW-1185">Reference proteome</keyword>
<protein>
    <submittedName>
        <fullName evidence="2">Uncharacterized protein</fullName>
    </submittedName>
</protein>
<dbReference type="EMBL" id="FNAN01000017">
    <property type="protein sequence ID" value="SDG27602.1"/>
    <property type="molecule type" value="Genomic_DNA"/>
</dbReference>
<evidence type="ECO:0000256" key="1">
    <source>
        <dbReference type="SAM" id="Phobius"/>
    </source>
</evidence>
<keyword evidence="1" id="KW-0472">Membrane</keyword>
<evidence type="ECO:0000313" key="2">
    <source>
        <dbReference type="EMBL" id="SDG27602.1"/>
    </source>
</evidence>
<reference evidence="3" key="1">
    <citation type="submission" date="2016-10" db="EMBL/GenBank/DDBJ databases">
        <authorList>
            <person name="Varghese N."/>
            <person name="Submissions S."/>
        </authorList>
    </citation>
    <scope>NUCLEOTIDE SEQUENCE [LARGE SCALE GENOMIC DNA]</scope>
    <source>
        <strain evidence="3">DSM 25329</strain>
    </source>
</reference>
<evidence type="ECO:0000313" key="3">
    <source>
        <dbReference type="Proteomes" id="UP000198748"/>
    </source>
</evidence>
<dbReference type="STRING" id="659014.SAMN04487996_11715"/>